<dbReference type="RefSeq" id="WP_196199916.1">
    <property type="nucleotide sequence ID" value="NZ_JADPUN010000066.1"/>
</dbReference>
<organism evidence="3 4">
    <name type="scientific">Plantactinospora alkalitolerans</name>
    <dbReference type="NCBI Taxonomy" id="2789879"/>
    <lineage>
        <taxon>Bacteria</taxon>
        <taxon>Bacillati</taxon>
        <taxon>Actinomycetota</taxon>
        <taxon>Actinomycetes</taxon>
        <taxon>Micromonosporales</taxon>
        <taxon>Micromonosporaceae</taxon>
        <taxon>Plantactinospora</taxon>
    </lineage>
</organism>
<dbReference type="EMBL" id="JADPUN010000066">
    <property type="protein sequence ID" value="MBF9128258.1"/>
    <property type="molecule type" value="Genomic_DNA"/>
</dbReference>
<dbReference type="SUPFAM" id="SSF48452">
    <property type="entry name" value="TPR-like"/>
    <property type="match status" value="2"/>
</dbReference>
<dbReference type="Proteomes" id="UP000638560">
    <property type="component" value="Unassembled WGS sequence"/>
</dbReference>
<dbReference type="InterPro" id="IPR019734">
    <property type="entry name" value="TPR_rpt"/>
</dbReference>
<evidence type="ECO:0000313" key="3">
    <source>
        <dbReference type="EMBL" id="MBF9128258.1"/>
    </source>
</evidence>
<dbReference type="Gene3D" id="1.25.40.10">
    <property type="entry name" value="Tetratricopeptide repeat domain"/>
    <property type="match status" value="1"/>
</dbReference>
<comment type="caution">
    <text evidence="3">The sequence shown here is derived from an EMBL/GenBank/DDBJ whole genome shotgun (WGS) entry which is preliminary data.</text>
</comment>
<dbReference type="SMART" id="SM00028">
    <property type="entry name" value="TPR"/>
    <property type="match status" value="6"/>
</dbReference>
<reference evidence="3 4" key="1">
    <citation type="submission" date="2020-11" db="EMBL/GenBank/DDBJ databases">
        <title>A novel isolate from a Black sea contaminated sediment with potential to produce alkanes: Plantactinospora alkalitolerans sp. nov.</title>
        <authorList>
            <person name="Carro L."/>
            <person name="Veyisoglu A."/>
            <person name="Guven K."/>
            <person name="Schumann P."/>
            <person name="Klenk H.-P."/>
            <person name="Sahin N."/>
        </authorList>
    </citation>
    <scope>NUCLEOTIDE SEQUENCE [LARGE SCALE GENOMIC DNA]</scope>
    <source>
        <strain evidence="3 4">S1510</strain>
    </source>
</reference>
<dbReference type="Pfam" id="PF13432">
    <property type="entry name" value="TPR_16"/>
    <property type="match status" value="2"/>
</dbReference>
<gene>
    <name evidence="3" type="ORF">I0C86_04500</name>
</gene>
<proteinExistence type="predicted"/>
<dbReference type="PANTHER" id="PTHR45586">
    <property type="entry name" value="TPR REPEAT-CONTAINING PROTEIN PA4667"/>
    <property type="match status" value="1"/>
</dbReference>
<dbReference type="Pfam" id="PF13428">
    <property type="entry name" value="TPR_14"/>
    <property type="match status" value="1"/>
</dbReference>
<dbReference type="PANTHER" id="PTHR45586:SF1">
    <property type="entry name" value="LIPOPOLYSACCHARIDE ASSEMBLY PROTEIN B"/>
    <property type="match status" value="1"/>
</dbReference>
<keyword evidence="1" id="KW-0677">Repeat</keyword>
<name>A0ABS0GQJ8_9ACTN</name>
<dbReference type="InterPro" id="IPR011990">
    <property type="entry name" value="TPR-like_helical_dom_sf"/>
</dbReference>
<protein>
    <submittedName>
        <fullName evidence="3">Tetratricopeptide repeat protein</fullName>
    </submittedName>
</protein>
<dbReference type="InterPro" id="IPR051012">
    <property type="entry name" value="CellSynth/LPSAsmb/PSIAsmb"/>
</dbReference>
<keyword evidence="2" id="KW-0802">TPR repeat</keyword>
<evidence type="ECO:0000256" key="2">
    <source>
        <dbReference type="ARBA" id="ARBA00022803"/>
    </source>
</evidence>
<evidence type="ECO:0000313" key="4">
    <source>
        <dbReference type="Proteomes" id="UP000638560"/>
    </source>
</evidence>
<keyword evidence="4" id="KW-1185">Reference proteome</keyword>
<sequence>MTSEENNARYGRADHLCELGRWTDAEHALGIVLAADPDHPQALARLTEVLENLDRPEEAAEVAQRLIEAHPEDPTGYLALAEALVRQGERVQAEPHVRFALELDPGAAIAWQQLAEVLTHLSERGDEAVAAACRSVTLAPEDAEMHATLGDALLVAFGDGPAAEAAYLTALGLAPEDGGIRLRLGLARLQVGRLDDARNDFFEGLRREASLRHVSTVAMTLRLLGVPDRYAELYASVCAAMVSRPPWIAPIRRSSRTSSTWPLSGGTTVRGPPRWRCWNCWSTRTRTPSRA</sequence>
<accession>A0ABS0GQJ8</accession>
<evidence type="ECO:0000256" key="1">
    <source>
        <dbReference type="ARBA" id="ARBA00022737"/>
    </source>
</evidence>